<dbReference type="PANTHER" id="PTHR24302:SF15">
    <property type="entry name" value="FATTY-ACID PEROXYGENASE"/>
    <property type="match status" value="1"/>
</dbReference>
<comment type="function">
    <text evidence="7">Cytochromes P450 are a group of heme-thiolate monooxygenases. They oxidize a variety of structurally unrelated compounds, including steroids, fatty acids, and xenobiotics.</text>
</comment>
<dbReference type="Gene3D" id="1.10.630.10">
    <property type="entry name" value="Cytochrome P450"/>
    <property type="match status" value="2"/>
</dbReference>
<keyword evidence="5 8" id="KW-0408">Iron</keyword>
<feature type="non-terminal residue" evidence="11">
    <location>
        <position position="1"/>
    </location>
</feature>
<dbReference type="PROSITE" id="PS00086">
    <property type="entry name" value="CYTOCHROME_P450"/>
    <property type="match status" value="1"/>
</dbReference>
<evidence type="ECO:0000256" key="5">
    <source>
        <dbReference type="ARBA" id="ARBA00023004"/>
    </source>
</evidence>
<evidence type="ECO:0000256" key="6">
    <source>
        <dbReference type="ARBA" id="ARBA00023033"/>
    </source>
</evidence>
<proteinExistence type="inferred from homology"/>
<sequence>MVILRYYSRDNSRDNSREKRDRNVKVGSPTSLYDLIWKKQLPEVSQLEAVKKHGQVFSYSMLGKTAIMCTRHDFISQVLSKEFTTFTNRTSVFAGSDAITDNMLSLSLDDQWKRLRAIFAKLLGFTLFPQSVLAFFADLVRKIIAERRTGQGSDGANRYDFLQLLLDANDRNNEENSDESHKPEATVEKTTSLLLNTKSLSDEEMISQCVLFFTAGYDTTANTMAYAIYLLTENPESQQRLFEESKSVIDYKEDIDYDAIERLEYLNAVLMETHRLFPPVLILEREASHDITLTGDGGADDFIRVFKGDIIQIPVYALHKDPEQFKDPDQFKPERFLSGNIAHHPYAHLPFGAGPRNCVAKRLALMEAKLAILYSVYNYRFEISDKTSFISTSVELIMAEENKSKPETKHSDSKPSGSGDGGKTATDKSSQVKTIASTDSTKSTESRLFGPVSARIGSDGSSSDSK</sequence>
<dbReference type="OrthoDB" id="6490847at2759"/>
<dbReference type="SUPFAM" id="SSF48264">
    <property type="entry name" value="Cytochrome P450"/>
    <property type="match status" value="1"/>
</dbReference>
<feature type="compositionally biased region" description="Basic and acidic residues" evidence="10">
    <location>
        <begin position="401"/>
        <end position="413"/>
    </location>
</feature>
<keyword evidence="4 9" id="KW-0560">Oxidoreductase</keyword>
<keyword evidence="6 9" id="KW-0503">Monooxygenase</keyword>
<dbReference type="EMBL" id="CAJPIZ010014921">
    <property type="protein sequence ID" value="CAG2115016.1"/>
    <property type="molecule type" value="Genomic_DNA"/>
</dbReference>
<evidence type="ECO:0000256" key="9">
    <source>
        <dbReference type="RuleBase" id="RU000461"/>
    </source>
</evidence>
<feature type="compositionally biased region" description="Polar residues" evidence="10">
    <location>
        <begin position="427"/>
        <end position="443"/>
    </location>
</feature>
<evidence type="ECO:0008006" key="13">
    <source>
        <dbReference type="Google" id="ProtNLM"/>
    </source>
</evidence>
<evidence type="ECO:0000256" key="8">
    <source>
        <dbReference type="PIRSR" id="PIRSR602401-1"/>
    </source>
</evidence>
<organism evidence="11">
    <name type="scientific">Medioppia subpectinata</name>
    <dbReference type="NCBI Taxonomy" id="1979941"/>
    <lineage>
        <taxon>Eukaryota</taxon>
        <taxon>Metazoa</taxon>
        <taxon>Ecdysozoa</taxon>
        <taxon>Arthropoda</taxon>
        <taxon>Chelicerata</taxon>
        <taxon>Arachnida</taxon>
        <taxon>Acari</taxon>
        <taxon>Acariformes</taxon>
        <taxon>Sarcoptiformes</taxon>
        <taxon>Oribatida</taxon>
        <taxon>Brachypylina</taxon>
        <taxon>Oppioidea</taxon>
        <taxon>Oppiidae</taxon>
        <taxon>Medioppia</taxon>
    </lineage>
</organism>
<dbReference type="GO" id="GO:0020037">
    <property type="term" value="F:heme binding"/>
    <property type="evidence" value="ECO:0007669"/>
    <property type="project" value="InterPro"/>
</dbReference>
<protein>
    <recommendedName>
        <fullName evidence="13">Cytochrome P450</fullName>
    </recommendedName>
</protein>
<evidence type="ECO:0000256" key="4">
    <source>
        <dbReference type="ARBA" id="ARBA00023002"/>
    </source>
</evidence>
<dbReference type="GO" id="GO:0005506">
    <property type="term" value="F:iron ion binding"/>
    <property type="evidence" value="ECO:0007669"/>
    <property type="project" value="InterPro"/>
</dbReference>
<dbReference type="EMBL" id="OC869496">
    <property type="protein sequence ID" value="CAD7634586.1"/>
    <property type="molecule type" value="Genomic_DNA"/>
</dbReference>
<feature type="region of interest" description="Disordered" evidence="10">
    <location>
        <begin position="401"/>
        <end position="466"/>
    </location>
</feature>
<evidence type="ECO:0000313" key="12">
    <source>
        <dbReference type="Proteomes" id="UP000759131"/>
    </source>
</evidence>
<dbReference type="PRINTS" id="PR00385">
    <property type="entry name" value="P450"/>
</dbReference>
<name>A0A7R9L5Z5_9ACAR</name>
<evidence type="ECO:0000256" key="7">
    <source>
        <dbReference type="ARBA" id="ARBA00043906"/>
    </source>
</evidence>
<dbReference type="InterPro" id="IPR002401">
    <property type="entry name" value="Cyt_P450_E_grp-I"/>
</dbReference>
<comment type="similarity">
    <text evidence="1 9">Belongs to the cytochrome P450 family.</text>
</comment>
<dbReference type="InterPro" id="IPR036396">
    <property type="entry name" value="Cyt_P450_sf"/>
</dbReference>
<feature type="binding site" description="axial binding residue" evidence="8">
    <location>
        <position position="358"/>
    </location>
    <ligand>
        <name>heme</name>
        <dbReference type="ChEBI" id="CHEBI:30413"/>
    </ligand>
    <ligandPart>
        <name>Fe</name>
        <dbReference type="ChEBI" id="CHEBI:18248"/>
    </ligandPart>
</feature>
<evidence type="ECO:0000256" key="10">
    <source>
        <dbReference type="SAM" id="MobiDB-lite"/>
    </source>
</evidence>
<dbReference type="Pfam" id="PF00067">
    <property type="entry name" value="p450"/>
    <property type="match status" value="1"/>
</dbReference>
<evidence type="ECO:0000256" key="1">
    <source>
        <dbReference type="ARBA" id="ARBA00010617"/>
    </source>
</evidence>
<evidence type="ECO:0000256" key="3">
    <source>
        <dbReference type="ARBA" id="ARBA00022723"/>
    </source>
</evidence>
<dbReference type="AlphaFoldDB" id="A0A7R9L5Z5"/>
<dbReference type="PANTHER" id="PTHR24302">
    <property type="entry name" value="CYTOCHROME P450 FAMILY 3"/>
    <property type="match status" value="1"/>
</dbReference>
<gene>
    <name evidence="11" type="ORF">OSB1V03_LOCUS14982</name>
</gene>
<accession>A0A7R9L5Z5</accession>
<dbReference type="GO" id="GO:0016705">
    <property type="term" value="F:oxidoreductase activity, acting on paired donors, with incorporation or reduction of molecular oxygen"/>
    <property type="evidence" value="ECO:0007669"/>
    <property type="project" value="InterPro"/>
</dbReference>
<evidence type="ECO:0000313" key="11">
    <source>
        <dbReference type="EMBL" id="CAD7634586.1"/>
    </source>
</evidence>
<keyword evidence="3 8" id="KW-0479">Metal-binding</keyword>
<reference evidence="11" key="1">
    <citation type="submission" date="2020-11" db="EMBL/GenBank/DDBJ databases">
        <authorList>
            <person name="Tran Van P."/>
        </authorList>
    </citation>
    <scope>NUCLEOTIDE SEQUENCE</scope>
</reference>
<evidence type="ECO:0000256" key="2">
    <source>
        <dbReference type="ARBA" id="ARBA00022617"/>
    </source>
</evidence>
<keyword evidence="12" id="KW-1185">Reference proteome</keyword>
<dbReference type="InterPro" id="IPR017972">
    <property type="entry name" value="Cyt_P450_CS"/>
</dbReference>
<dbReference type="GO" id="GO:0008395">
    <property type="term" value="F:steroid hydroxylase activity"/>
    <property type="evidence" value="ECO:0007669"/>
    <property type="project" value="TreeGrafter"/>
</dbReference>
<keyword evidence="2 8" id="KW-0349">Heme</keyword>
<comment type="cofactor">
    <cofactor evidence="8">
        <name>heme</name>
        <dbReference type="ChEBI" id="CHEBI:30413"/>
    </cofactor>
</comment>
<dbReference type="InterPro" id="IPR001128">
    <property type="entry name" value="Cyt_P450"/>
</dbReference>
<dbReference type="PRINTS" id="PR00463">
    <property type="entry name" value="EP450I"/>
</dbReference>
<dbReference type="Proteomes" id="UP000759131">
    <property type="component" value="Unassembled WGS sequence"/>
</dbReference>
<dbReference type="InterPro" id="IPR050705">
    <property type="entry name" value="Cytochrome_P450_3A"/>
</dbReference>